<dbReference type="Gene3D" id="3.40.50.300">
    <property type="entry name" value="P-loop containing nucleotide triphosphate hydrolases"/>
    <property type="match status" value="1"/>
</dbReference>
<dbReference type="RefSeq" id="WP_229485762.1">
    <property type="nucleotide sequence ID" value="NZ_JAIVFQ010000020.1"/>
</dbReference>
<proteinExistence type="predicted"/>
<organism evidence="2 3">
    <name type="scientific">Nostoc favosum CHAB5714</name>
    <dbReference type="NCBI Taxonomy" id="2780399"/>
    <lineage>
        <taxon>Bacteria</taxon>
        <taxon>Bacillati</taxon>
        <taxon>Cyanobacteriota</taxon>
        <taxon>Cyanophyceae</taxon>
        <taxon>Nostocales</taxon>
        <taxon>Nostocaceae</taxon>
        <taxon>Nostoc</taxon>
        <taxon>Nostoc favosum</taxon>
    </lineage>
</organism>
<name>A0ABS8I916_9NOSO</name>
<comment type="caution">
    <text evidence="2">The sequence shown here is derived from an EMBL/GenBank/DDBJ whole genome shotgun (WGS) entry which is preliminary data.</text>
</comment>
<sequence>MSKINQIQNELLRLDGGAFQKLADAYLYKRGYDRINPLGSVIGADKVRQGTPDTLVVLPNGKYVFAEYTTQKEGVPNKFKKDLNKCFDESKTGISVEKIQEIVLCHTSMLSPDEEDLLRDECQKRGVNLNIFGIGPISYDLYQKYPGIAREQLGVEVDTGQIVDVDEFVNAYNKKAATPINTTFHFREKELEEILQGLEKSNLVIVSGKAGVGKSRLALESCKQFLENHPEYQVKCIFIRVANIFEDIRVYFSEPGCHLIFVDDANRVNSFDYFIDLLHNQREDQKIKVIATVRDYAFEKIQKLSCSYKNLTEVELNFLDENQIKQILMDEYEIINPLYLSRIADIAQGNPRLAIMAALLAKQENRLDSIKNVSNLYDEYYSSIRRDLHELGDENLLKAAGIVAFFRTVDRSDENMMKAIETAFAISQEVFWKAVRQLHENELLDMYENESVRVSDQVLATYLFYLTFFKDRLLNFATLLNHFFPQLQYQLVDALNPVLNTFDSQRIIKVMRPHVNQAWEIYKNAGDEKNLMHFIQVFWFLKKTDILVYVHNCISAMEAESVDLSKLDIKIVHVKISCKWAISTPFILANLWLIGNFSQDLKRCTL</sequence>
<evidence type="ECO:0000313" key="2">
    <source>
        <dbReference type="EMBL" id="MCC5600702.1"/>
    </source>
</evidence>
<accession>A0ABS8I916</accession>
<dbReference type="SUPFAM" id="SSF52540">
    <property type="entry name" value="P-loop containing nucleoside triphosphate hydrolases"/>
    <property type="match status" value="1"/>
</dbReference>
<reference evidence="2 3" key="1">
    <citation type="journal article" date="2021" name="Microorganisms">
        <title>Genome Evolution of Filamentous Cyanobacterium Nostoc Species: From Facultative Symbiosis to Free Living.</title>
        <authorList>
            <person name="Huo D."/>
            <person name="Li H."/>
            <person name="Cai F."/>
            <person name="Guo X."/>
            <person name="Qiao Z."/>
            <person name="Wang W."/>
            <person name="Yu G."/>
            <person name="Li R."/>
        </authorList>
    </citation>
    <scope>NUCLEOTIDE SEQUENCE [LARGE SCALE GENOMIC DNA]</scope>
    <source>
        <strain evidence="2 3">CHAB 5714</strain>
    </source>
</reference>
<keyword evidence="3" id="KW-1185">Reference proteome</keyword>
<feature type="domain" description="Novel STAND NTPase 3" evidence="1">
    <location>
        <begin position="188"/>
        <end position="328"/>
    </location>
</feature>
<dbReference type="InterPro" id="IPR049050">
    <property type="entry name" value="nSTAND3"/>
</dbReference>
<dbReference type="Pfam" id="PF20720">
    <property type="entry name" value="nSTAND3"/>
    <property type="match status" value="1"/>
</dbReference>
<dbReference type="Proteomes" id="UP001199525">
    <property type="component" value="Unassembled WGS sequence"/>
</dbReference>
<evidence type="ECO:0000259" key="1">
    <source>
        <dbReference type="Pfam" id="PF20720"/>
    </source>
</evidence>
<dbReference type="EMBL" id="JAIVFQ010000020">
    <property type="protein sequence ID" value="MCC5600702.1"/>
    <property type="molecule type" value="Genomic_DNA"/>
</dbReference>
<dbReference type="InterPro" id="IPR027417">
    <property type="entry name" value="P-loop_NTPase"/>
</dbReference>
<gene>
    <name evidence="2" type="ORF">LC586_16075</name>
</gene>
<evidence type="ECO:0000313" key="3">
    <source>
        <dbReference type="Proteomes" id="UP001199525"/>
    </source>
</evidence>
<protein>
    <recommendedName>
        <fullName evidence="1">Novel STAND NTPase 3 domain-containing protein</fullName>
    </recommendedName>
</protein>